<keyword evidence="8" id="KW-1185">Reference proteome</keyword>
<accession>A0ABW0I0Q8</accession>
<gene>
    <name evidence="7" type="ORF">ACFPOF_23245</name>
</gene>
<evidence type="ECO:0000256" key="4">
    <source>
        <dbReference type="ARBA" id="ARBA00022989"/>
    </source>
</evidence>
<feature type="transmembrane region" description="Helical" evidence="6">
    <location>
        <begin position="128"/>
        <end position="147"/>
    </location>
</feature>
<feature type="transmembrane region" description="Helical" evidence="6">
    <location>
        <begin position="46"/>
        <end position="68"/>
    </location>
</feature>
<feature type="transmembrane region" description="Helical" evidence="6">
    <location>
        <begin position="185"/>
        <end position="206"/>
    </location>
</feature>
<feature type="transmembrane region" description="Helical" evidence="6">
    <location>
        <begin position="159"/>
        <end position="179"/>
    </location>
</feature>
<keyword evidence="3 6" id="KW-0812">Transmembrane</keyword>
<feature type="transmembrane region" description="Helical" evidence="6">
    <location>
        <begin position="12"/>
        <end position="34"/>
    </location>
</feature>
<feature type="transmembrane region" description="Helical" evidence="6">
    <location>
        <begin position="403"/>
        <end position="424"/>
    </location>
</feature>
<comment type="subcellular location">
    <subcellularLocation>
        <location evidence="1">Membrane</location>
        <topology evidence="1">Multi-pass membrane protein</topology>
    </subcellularLocation>
</comment>
<dbReference type="RefSeq" id="WP_378137162.1">
    <property type="nucleotide sequence ID" value="NZ_JBHSMI010000030.1"/>
</dbReference>
<feature type="transmembrane region" description="Helical" evidence="6">
    <location>
        <begin position="88"/>
        <end position="108"/>
    </location>
</feature>
<organism evidence="7 8">
    <name type="scientific">Cohnella soli</name>
    <dbReference type="NCBI Taxonomy" id="425005"/>
    <lineage>
        <taxon>Bacteria</taxon>
        <taxon>Bacillati</taxon>
        <taxon>Bacillota</taxon>
        <taxon>Bacilli</taxon>
        <taxon>Bacillales</taxon>
        <taxon>Paenibacillaceae</taxon>
        <taxon>Cohnella</taxon>
    </lineage>
</organism>
<dbReference type="InterPro" id="IPR009887">
    <property type="entry name" value="ANKH"/>
</dbReference>
<feature type="transmembrane region" description="Helical" evidence="6">
    <location>
        <begin position="261"/>
        <end position="282"/>
    </location>
</feature>
<evidence type="ECO:0000256" key="6">
    <source>
        <dbReference type="SAM" id="Phobius"/>
    </source>
</evidence>
<reference evidence="8" key="1">
    <citation type="journal article" date="2019" name="Int. J. Syst. Evol. Microbiol.">
        <title>The Global Catalogue of Microorganisms (GCM) 10K type strain sequencing project: providing services to taxonomists for standard genome sequencing and annotation.</title>
        <authorList>
            <consortium name="The Broad Institute Genomics Platform"/>
            <consortium name="The Broad Institute Genome Sequencing Center for Infectious Disease"/>
            <person name="Wu L."/>
            <person name="Ma J."/>
        </authorList>
    </citation>
    <scope>NUCLEOTIDE SEQUENCE [LARGE SCALE GENOMIC DNA]</scope>
    <source>
        <strain evidence="8">CGMCC 1.18575</strain>
    </source>
</reference>
<keyword evidence="5 6" id="KW-0472">Membrane</keyword>
<dbReference type="Proteomes" id="UP001596113">
    <property type="component" value="Unassembled WGS sequence"/>
</dbReference>
<dbReference type="EMBL" id="JBHSMI010000030">
    <property type="protein sequence ID" value="MFC5405672.1"/>
    <property type="molecule type" value="Genomic_DNA"/>
</dbReference>
<sequence length="436" mass="48552">MPDDTEPVSLRRLFLFFIPMGISVLLINLSHVIINGTLARSDNPELILAGYALAMSLLGVTEKPAVLFRQTCSALVRDRTSFRPVRYVSFYVFGSSLLLGALVAYTPLGHWVFGLAYGADPEVEREAIHSYCALMFLSVFSGIRCLYQGVIIYKMRTRWLTIAMIFRLGGMFALSQYFLSVGVNSAMQGTTIFVFGMIIEASISWWEANRLLKQMPEKDPNCHVTQPKQVAAFYNPLLYSSLIVVWLMPILNALLGTTTRGTLAVASFAVAGSLMNLVLGFFTYFHQIALLFVKSHPSVVRQFVLLLGFVPPLLMTLLAFTPIGPWMFAHVLGVKDELLEACIHALRGFLPFVLIFPWLDTLNGIVMAHGETKLMFGSQLANAIITAISIVLLVWMLPDWSGALGSLAQSFGLFAELFFLAWLFRRRHMNDAKPAS</sequence>
<evidence type="ECO:0000313" key="7">
    <source>
        <dbReference type="EMBL" id="MFC5405672.1"/>
    </source>
</evidence>
<keyword evidence="4 6" id="KW-1133">Transmembrane helix</keyword>
<evidence type="ECO:0000256" key="1">
    <source>
        <dbReference type="ARBA" id="ARBA00004141"/>
    </source>
</evidence>
<evidence type="ECO:0000256" key="2">
    <source>
        <dbReference type="ARBA" id="ARBA00022448"/>
    </source>
</evidence>
<feature type="transmembrane region" description="Helical" evidence="6">
    <location>
        <begin position="237"/>
        <end position="255"/>
    </location>
</feature>
<comment type="caution">
    <text evidence="7">The sequence shown here is derived from an EMBL/GenBank/DDBJ whole genome shotgun (WGS) entry which is preliminary data.</text>
</comment>
<feature type="transmembrane region" description="Helical" evidence="6">
    <location>
        <begin position="348"/>
        <end position="368"/>
    </location>
</feature>
<dbReference type="PANTHER" id="PTHR28384">
    <property type="entry name" value="PROGRESSIVE ANKYLOSIS PROTEIN HOMOLOG"/>
    <property type="match status" value="1"/>
</dbReference>
<evidence type="ECO:0000313" key="8">
    <source>
        <dbReference type="Proteomes" id="UP001596113"/>
    </source>
</evidence>
<proteinExistence type="predicted"/>
<name>A0ABW0I0Q8_9BACL</name>
<protein>
    <submittedName>
        <fullName evidence="7">Multi antimicrobial extrusion protein MatE</fullName>
    </submittedName>
</protein>
<feature type="transmembrane region" description="Helical" evidence="6">
    <location>
        <begin position="303"/>
        <end position="328"/>
    </location>
</feature>
<keyword evidence="2" id="KW-0813">Transport</keyword>
<evidence type="ECO:0000256" key="5">
    <source>
        <dbReference type="ARBA" id="ARBA00023136"/>
    </source>
</evidence>
<evidence type="ECO:0000256" key="3">
    <source>
        <dbReference type="ARBA" id="ARBA00022692"/>
    </source>
</evidence>
<dbReference type="PANTHER" id="PTHR28384:SF1">
    <property type="entry name" value="PROGRESSIVE ANKYLOSIS PROTEIN HOMOLOG"/>
    <property type="match status" value="1"/>
</dbReference>
<feature type="transmembrane region" description="Helical" evidence="6">
    <location>
        <begin position="380"/>
        <end position="397"/>
    </location>
</feature>